<organism evidence="16 17">
    <name type="scientific">Olpidium bornovanus</name>
    <dbReference type="NCBI Taxonomy" id="278681"/>
    <lineage>
        <taxon>Eukaryota</taxon>
        <taxon>Fungi</taxon>
        <taxon>Fungi incertae sedis</taxon>
        <taxon>Olpidiomycota</taxon>
        <taxon>Olpidiomycotina</taxon>
        <taxon>Olpidiomycetes</taxon>
        <taxon>Olpidiales</taxon>
        <taxon>Olpidiaceae</taxon>
        <taxon>Olpidium</taxon>
    </lineage>
</organism>
<keyword evidence="10" id="KW-0067">ATP-binding</keyword>
<dbReference type="InterPro" id="IPR006070">
    <property type="entry name" value="Sua5-like_dom"/>
</dbReference>
<dbReference type="InterPro" id="IPR038385">
    <property type="entry name" value="Sua5/YwlC_C"/>
</dbReference>
<comment type="catalytic activity">
    <reaction evidence="12">
        <text>L-threonine + hydrogencarbonate + ATP = L-threonylcarbamoyladenylate + diphosphate + H2O</text>
        <dbReference type="Rhea" id="RHEA:36407"/>
        <dbReference type="ChEBI" id="CHEBI:15377"/>
        <dbReference type="ChEBI" id="CHEBI:17544"/>
        <dbReference type="ChEBI" id="CHEBI:30616"/>
        <dbReference type="ChEBI" id="CHEBI:33019"/>
        <dbReference type="ChEBI" id="CHEBI:57926"/>
        <dbReference type="ChEBI" id="CHEBI:73682"/>
        <dbReference type="EC" id="2.7.7.87"/>
    </reaction>
</comment>
<dbReference type="AlphaFoldDB" id="A0A8H7ZX30"/>
<evidence type="ECO:0000256" key="5">
    <source>
        <dbReference type="ARBA" id="ARBA00022490"/>
    </source>
</evidence>
<dbReference type="Gene3D" id="3.90.870.10">
    <property type="entry name" value="DHBP synthase"/>
    <property type="match status" value="1"/>
</dbReference>
<dbReference type="Pfam" id="PF01300">
    <property type="entry name" value="Sua5_yciO_yrdC"/>
    <property type="match status" value="1"/>
</dbReference>
<dbReference type="GO" id="GO:0061710">
    <property type="term" value="F:L-threonylcarbamoyladenylate synthase"/>
    <property type="evidence" value="ECO:0007669"/>
    <property type="project" value="UniProtKB-EC"/>
</dbReference>
<feature type="compositionally biased region" description="Basic and acidic residues" evidence="14">
    <location>
        <begin position="27"/>
        <end position="43"/>
    </location>
</feature>
<evidence type="ECO:0000256" key="6">
    <source>
        <dbReference type="ARBA" id="ARBA00022679"/>
    </source>
</evidence>
<keyword evidence="7" id="KW-0819">tRNA processing</keyword>
<reference evidence="16 17" key="1">
    <citation type="journal article" name="Sci. Rep.">
        <title>Genome-scale phylogenetic analyses confirm Olpidium as the closest living zoosporic fungus to the non-flagellated, terrestrial fungi.</title>
        <authorList>
            <person name="Chang Y."/>
            <person name="Rochon D."/>
            <person name="Sekimoto S."/>
            <person name="Wang Y."/>
            <person name="Chovatia M."/>
            <person name="Sandor L."/>
            <person name="Salamov A."/>
            <person name="Grigoriev I.V."/>
            <person name="Stajich J.E."/>
            <person name="Spatafora J.W."/>
        </authorList>
    </citation>
    <scope>NUCLEOTIDE SEQUENCE [LARGE SCALE GENOMIC DNA]</scope>
    <source>
        <strain evidence="16">S191</strain>
    </source>
</reference>
<dbReference type="GO" id="GO:0002949">
    <property type="term" value="P:tRNA threonylcarbamoyladenosine modification"/>
    <property type="evidence" value="ECO:0007669"/>
    <property type="project" value="UniProtKB-ARBA"/>
</dbReference>
<evidence type="ECO:0000256" key="10">
    <source>
        <dbReference type="ARBA" id="ARBA00022840"/>
    </source>
</evidence>
<keyword evidence="6" id="KW-0808">Transferase</keyword>
<keyword evidence="17" id="KW-1185">Reference proteome</keyword>
<evidence type="ECO:0000259" key="15">
    <source>
        <dbReference type="PROSITE" id="PS51163"/>
    </source>
</evidence>
<evidence type="ECO:0000256" key="2">
    <source>
        <dbReference type="ARBA" id="ARBA00007663"/>
    </source>
</evidence>
<dbReference type="GO" id="GO:0005524">
    <property type="term" value="F:ATP binding"/>
    <property type="evidence" value="ECO:0007669"/>
    <property type="project" value="UniProtKB-KW"/>
</dbReference>
<evidence type="ECO:0000256" key="13">
    <source>
        <dbReference type="ARBA" id="ARBA00056339"/>
    </source>
</evidence>
<protein>
    <recommendedName>
        <fullName evidence="4">Threonylcarbamoyl-AMP synthase</fullName>
        <ecNumber evidence="3">2.7.7.87</ecNumber>
    </recommendedName>
    <alternativeName>
        <fullName evidence="11">L-threonylcarbamoyladenylate synthase</fullName>
    </alternativeName>
</protein>
<evidence type="ECO:0000256" key="3">
    <source>
        <dbReference type="ARBA" id="ARBA00012584"/>
    </source>
</evidence>
<evidence type="ECO:0000313" key="16">
    <source>
        <dbReference type="EMBL" id="KAG5460712.1"/>
    </source>
</evidence>
<dbReference type="GO" id="GO:0000049">
    <property type="term" value="F:tRNA binding"/>
    <property type="evidence" value="ECO:0007669"/>
    <property type="project" value="TreeGrafter"/>
</dbReference>
<comment type="caution">
    <text evidence="16">The sequence shown here is derived from an EMBL/GenBank/DDBJ whole genome shotgun (WGS) entry which is preliminary data.</text>
</comment>
<dbReference type="GO" id="GO:0006450">
    <property type="term" value="P:regulation of translational fidelity"/>
    <property type="evidence" value="ECO:0007669"/>
    <property type="project" value="TreeGrafter"/>
</dbReference>
<evidence type="ECO:0000256" key="1">
    <source>
        <dbReference type="ARBA" id="ARBA00004496"/>
    </source>
</evidence>
<dbReference type="GO" id="GO:0003725">
    <property type="term" value="F:double-stranded RNA binding"/>
    <property type="evidence" value="ECO:0007669"/>
    <property type="project" value="InterPro"/>
</dbReference>
<dbReference type="PROSITE" id="PS51163">
    <property type="entry name" value="YRDC"/>
    <property type="match status" value="1"/>
</dbReference>
<dbReference type="EMBL" id="JAEFCI010004816">
    <property type="protein sequence ID" value="KAG5460712.1"/>
    <property type="molecule type" value="Genomic_DNA"/>
</dbReference>
<evidence type="ECO:0000256" key="9">
    <source>
        <dbReference type="ARBA" id="ARBA00022741"/>
    </source>
</evidence>
<keyword evidence="8" id="KW-0548">Nucleotidyltransferase</keyword>
<evidence type="ECO:0000313" key="17">
    <source>
        <dbReference type="Proteomes" id="UP000673691"/>
    </source>
</evidence>
<dbReference type="PANTHER" id="PTHR17490:SF16">
    <property type="entry name" value="THREONYLCARBAMOYL-AMP SYNTHASE"/>
    <property type="match status" value="1"/>
</dbReference>
<keyword evidence="9" id="KW-0547">Nucleotide-binding</keyword>
<dbReference type="Proteomes" id="UP000673691">
    <property type="component" value="Unassembled WGS sequence"/>
</dbReference>
<evidence type="ECO:0000256" key="12">
    <source>
        <dbReference type="ARBA" id="ARBA00048366"/>
    </source>
</evidence>
<name>A0A8H7ZX30_9FUNG</name>
<proteinExistence type="inferred from homology"/>
<dbReference type="FunFam" id="3.90.870.10:FF:000008">
    <property type="entry name" value="Threonylcarbamoyl-AMP synthase"/>
    <property type="match status" value="1"/>
</dbReference>
<dbReference type="InterPro" id="IPR005145">
    <property type="entry name" value="Sua5_C"/>
</dbReference>
<keyword evidence="5" id="KW-0963">Cytoplasm</keyword>
<comment type="similarity">
    <text evidence="2">Belongs to the SUA5 family.</text>
</comment>
<feature type="region of interest" description="Disordered" evidence="14">
    <location>
        <begin position="1"/>
        <end position="50"/>
    </location>
</feature>
<sequence length="517" mass="53096">MSPRADRRTAREGPLVANQPEGTEEQGCTRRADGEGFRPEKRPRWGAAPNGRKVGWAFAVAGPSPGRPAVARAARRRLAGRLGRCLNSSSSSSFAPVPSAAAAAAARAAGSAMAEAEDAPAAGVRYSRTEVLAVPVPPAARVKYGGGGGGGEPGASVPQVPELEPAAKLLRRGEVVAVPTETVYGLAGNALCAGAARKIFAAKGRPADNPLIVHVSDLDQLRSLLPAPAAELPEAYREAAARFWPGPLTIILPRHPSVPDAVTAGQPTVAVRMPAHPLARALIASCGFPLAAPSANASGRPSPTTAAHVLRDLAGRIPMVVDGGPCDVGVESTVLDALRSPPAILRPGGVTYEQLAACKGLEGLLVYSRDFVDATLEEAPTTPGMKYRHYSPDASVILFEPAPGRRSRDSVAARLRKEVADLARAGSARFVGVLLAADAPDAALEEDLAAAGGGSATVRTAVLGSSPDAAARNLFAGLREMDASGVDVILVEGFPDEAAGMAVMNRLRKAASRVVPP</sequence>
<dbReference type="EC" id="2.7.7.87" evidence="3"/>
<accession>A0A8H7ZX30</accession>
<comment type="function">
    <text evidence="13">Required for the formation of a threonylcarbamoyl group on adenosine at position 37 (t(6)A37) in tRNAs that read codons beginning with adenine. Likely catalyzes the conversion of L-threonine, HCO(3)(-)/CO(2) and ATP to give threonylcarbamoyl-AMP (TC-AMP) as the acyladenylate intermediate, with the release of diphosphate. Required for normal translation, by ensuring translation fidelity at the level of codon recognition, appropriate translation initiation selection and maintenance of reading frame. Also involved in telomere replication. Binds to single-stranded telomeric (ssTG) DNA and positively regulates telomere length.</text>
</comment>
<feature type="domain" description="YrdC-like" evidence="15">
    <location>
        <begin position="160"/>
        <end position="350"/>
    </location>
</feature>
<dbReference type="InterPro" id="IPR017945">
    <property type="entry name" value="DHBP_synth_RibB-like_a/b_dom"/>
</dbReference>
<comment type="subcellular location">
    <subcellularLocation>
        <location evidence="1">Cytoplasm</location>
    </subcellularLocation>
</comment>
<evidence type="ECO:0000256" key="8">
    <source>
        <dbReference type="ARBA" id="ARBA00022695"/>
    </source>
</evidence>
<evidence type="ECO:0000256" key="4">
    <source>
        <dbReference type="ARBA" id="ARBA00015492"/>
    </source>
</evidence>
<dbReference type="Gene3D" id="3.40.50.11030">
    <property type="entry name" value="Threonylcarbamoyl-AMP synthase, C-terminal domain"/>
    <property type="match status" value="1"/>
</dbReference>
<evidence type="ECO:0000256" key="7">
    <source>
        <dbReference type="ARBA" id="ARBA00022694"/>
    </source>
</evidence>
<dbReference type="InterPro" id="IPR050156">
    <property type="entry name" value="TC-AMP_synthase_SUA5"/>
</dbReference>
<gene>
    <name evidence="16" type="ORF">BJ554DRAFT_7200</name>
</gene>
<evidence type="ECO:0000256" key="11">
    <source>
        <dbReference type="ARBA" id="ARBA00029774"/>
    </source>
</evidence>
<evidence type="ECO:0000256" key="14">
    <source>
        <dbReference type="SAM" id="MobiDB-lite"/>
    </source>
</evidence>
<dbReference type="GO" id="GO:0005737">
    <property type="term" value="C:cytoplasm"/>
    <property type="evidence" value="ECO:0007669"/>
    <property type="project" value="UniProtKB-SubCell"/>
</dbReference>
<dbReference type="NCBIfam" id="TIGR00057">
    <property type="entry name" value="L-threonylcarbamoyladenylate synthase"/>
    <property type="match status" value="1"/>
</dbReference>
<dbReference type="OrthoDB" id="412787at2759"/>
<dbReference type="Pfam" id="PF03481">
    <property type="entry name" value="Sua5_C"/>
    <property type="match status" value="1"/>
</dbReference>
<dbReference type="SUPFAM" id="SSF55821">
    <property type="entry name" value="YrdC/RibB"/>
    <property type="match status" value="1"/>
</dbReference>
<feature type="compositionally biased region" description="Basic and acidic residues" evidence="14">
    <location>
        <begin position="1"/>
        <end position="11"/>
    </location>
</feature>
<dbReference type="PANTHER" id="PTHR17490">
    <property type="entry name" value="SUA5"/>
    <property type="match status" value="1"/>
</dbReference>